<keyword evidence="2" id="KW-0805">Transcription regulation</keyword>
<evidence type="ECO:0000256" key="2">
    <source>
        <dbReference type="ARBA" id="ARBA00023015"/>
    </source>
</evidence>
<keyword evidence="3" id="KW-0238">DNA-binding</keyword>
<feature type="compositionally biased region" description="Low complexity" evidence="6">
    <location>
        <begin position="119"/>
        <end position="128"/>
    </location>
</feature>
<dbReference type="InterPro" id="IPR017887">
    <property type="entry name" value="TF_TCP_subgr"/>
</dbReference>
<comment type="caution">
    <text evidence="8">The sequence shown here is derived from an EMBL/GenBank/DDBJ whole genome shotgun (WGS) entry which is preliminary data.</text>
</comment>
<dbReference type="PANTHER" id="PTHR31072">
    <property type="entry name" value="TRANSCRIPTION FACTOR TCP4-RELATED"/>
    <property type="match status" value="1"/>
</dbReference>
<accession>A0ABD1HKV3</accession>
<keyword evidence="9" id="KW-1185">Reference proteome</keyword>
<feature type="domain" description="TCP" evidence="7">
    <location>
        <begin position="18"/>
        <end position="76"/>
    </location>
</feature>
<dbReference type="Proteomes" id="UP001567538">
    <property type="component" value="Unassembled WGS sequence"/>
</dbReference>
<dbReference type="EMBL" id="JBEAFC010000005">
    <property type="protein sequence ID" value="KAL1555641.1"/>
    <property type="molecule type" value="Genomic_DNA"/>
</dbReference>
<protein>
    <submittedName>
        <fullName evidence="8">Transcription factor TCP4-like</fullName>
    </submittedName>
</protein>
<evidence type="ECO:0000313" key="9">
    <source>
        <dbReference type="Proteomes" id="UP001567538"/>
    </source>
</evidence>
<proteinExistence type="predicted"/>
<comment type="subcellular location">
    <subcellularLocation>
        <location evidence="1">Nucleus</location>
    </subcellularLocation>
</comment>
<evidence type="ECO:0000256" key="6">
    <source>
        <dbReference type="SAM" id="MobiDB-lite"/>
    </source>
</evidence>
<dbReference type="GO" id="GO:0005634">
    <property type="term" value="C:nucleus"/>
    <property type="evidence" value="ECO:0007669"/>
    <property type="project" value="UniProtKB-SubCell"/>
</dbReference>
<feature type="compositionally biased region" description="Polar residues" evidence="6">
    <location>
        <begin position="90"/>
        <end position="109"/>
    </location>
</feature>
<feature type="region of interest" description="Disordered" evidence="6">
    <location>
        <begin position="77"/>
        <end position="136"/>
    </location>
</feature>
<evidence type="ECO:0000256" key="3">
    <source>
        <dbReference type="ARBA" id="ARBA00023125"/>
    </source>
</evidence>
<evidence type="ECO:0000313" key="8">
    <source>
        <dbReference type="EMBL" id="KAL1555641.1"/>
    </source>
</evidence>
<sequence length="263" mass="28807">MKGPAQGGDGRILRATGPKDRHSKVHTARGPRDRRVRLSAYTAIGFYDVQDRLGYDRPSKAVDWLIRKAKAAIDELDLPPPPAWGGGGSTPKSNPSSSDLAELEQQSQVVGEYDFHHTNSNNNNNNNSGSPFKAGGEADLMDTMKSLFQTSSLAGFDNDPSQGLSFQRRDLGLSLQTFQAGTVPFHGNFHRIDGWNGSGGAVFAQAQRELLQSNTAANPWNQRPLISAIRHDHDHQPPPRGAFELGFRVPARIYGEEEDHQSI</sequence>
<evidence type="ECO:0000256" key="1">
    <source>
        <dbReference type="ARBA" id="ARBA00004123"/>
    </source>
</evidence>
<reference evidence="8 9" key="1">
    <citation type="submission" date="2024-06" db="EMBL/GenBank/DDBJ databases">
        <title>A chromosome level genome sequence of Diviner's sage (Salvia divinorum).</title>
        <authorList>
            <person name="Ford S.A."/>
            <person name="Ro D.-K."/>
            <person name="Ness R.W."/>
            <person name="Phillips M.A."/>
        </authorList>
    </citation>
    <scope>NUCLEOTIDE SEQUENCE [LARGE SCALE GENOMIC DNA]</scope>
    <source>
        <strain evidence="8">SAF-2024a</strain>
        <tissue evidence="8">Leaf</tissue>
    </source>
</reference>
<name>A0ABD1HKV3_SALDI</name>
<evidence type="ECO:0000256" key="5">
    <source>
        <dbReference type="ARBA" id="ARBA00023242"/>
    </source>
</evidence>
<organism evidence="8 9">
    <name type="scientific">Salvia divinorum</name>
    <name type="common">Maria pastora</name>
    <name type="synonym">Diviner's sage</name>
    <dbReference type="NCBI Taxonomy" id="28513"/>
    <lineage>
        <taxon>Eukaryota</taxon>
        <taxon>Viridiplantae</taxon>
        <taxon>Streptophyta</taxon>
        <taxon>Embryophyta</taxon>
        <taxon>Tracheophyta</taxon>
        <taxon>Spermatophyta</taxon>
        <taxon>Magnoliopsida</taxon>
        <taxon>eudicotyledons</taxon>
        <taxon>Gunneridae</taxon>
        <taxon>Pentapetalae</taxon>
        <taxon>asterids</taxon>
        <taxon>lamiids</taxon>
        <taxon>Lamiales</taxon>
        <taxon>Lamiaceae</taxon>
        <taxon>Nepetoideae</taxon>
        <taxon>Mentheae</taxon>
        <taxon>Salviinae</taxon>
        <taxon>Salvia</taxon>
        <taxon>Salvia subgen. Calosphace</taxon>
    </lineage>
</organism>
<dbReference type="Pfam" id="PF03634">
    <property type="entry name" value="TCP"/>
    <property type="match status" value="1"/>
</dbReference>
<dbReference type="PANTHER" id="PTHR31072:SF93">
    <property type="entry name" value="TRANSCRIPTION FACTOR TCP24"/>
    <property type="match status" value="1"/>
</dbReference>
<keyword evidence="5" id="KW-0539">Nucleus</keyword>
<keyword evidence="4" id="KW-0804">Transcription</keyword>
<dbReference type="InterPro" id="IPR005333">
    <property type="entry name" value="Transcription_factor_TCP"/>
</dbReference>
<feature type="region of interest" description="Disordered" evidence="6">
    <location>
        <begin position="1"/>
        <end position="32"/>
    </location>
</feature>
<gene>
    <name evidence="8" type="primary">TCP3</name>
    <name evidence="8" type="ORF">AAHA92_11353</name>
</gene>
<feature type="compositionally biased region" description="Basic residues" evidence="6">
    <location>
        <begin position="21"/>
        <end position="32"/>
    </location>
</feature>
<dbReference type="GO" id="GO:0003677">
    <property type="term" value="F:DNA binding"/>
    <property type="evidence" value="ECO:0007669"/>
    <property type="project" value="UniProtKB-KW"/>
</dbReference>
<evidence type="ECO:0000259" key="7">
    <source>
        <dbReference type="PROSITE" id="PS51369"/>
    </source>
</evidence>
<feature type="compositionally biased region" description="Gly residues" evidence="6">
    <location>
        <begin position="1"/>
        <end position="10"/>
    </location>
</feature>
<evidence type="ECO:0000256" key="4">
    <source>
        <dbReference type="ARBA" id="ARBA00023163"/>
    </source>
</evidence>
<dbReference type="AlphaFoldDB" id="A0ABD1HKV3"/>
<dbReference type="PROSITE" id="PS51369">
    <property type="entry name" value="TCP"/>
    <property type="match status" value="1"/>
</dbReference>